<protein>
    <submittedName>
        <fullName evidence="2">Uncharacterized protein</fullName>
    </submittedName>
</protein>
<feature type="region of interest" description="Disordered" evidence="1">
    <location>
        <begin position="16"/>
        <end position="35"/>
    </location>
</feature>
<feature type="compositionally biased region" description="Polar residues" evidence="1">
    <location>
        <begin position="23"/>
        <end position="35"/>
    </location>
</feature>
<dbReference type="EMBL" id="ACZI02000003">
    <property type="protein sequence ID" value="ERG69206.1"/>
    <property type="molecule type" value="Genomic_DNA"/>
</dbReference>
<dbReference type="STRING" id="679197.HMPREF9336_04350"/>
<keyword evidence="3" id="KW-1185">Reference proteome</keyword>
<evidence type="ECO:0000256" key="1">
    <source>
        <dbReference type="SAM" id="MobiDB-lite"/>
    </source>
</evidence>
<dbReference type="AlphaFoldDB" id="U1LMM8"/>
<gene>
    <name evidence="2" type="ORF">HMPREF9336_04350</name>
</gene>
<evidence type="ECO:0000313" key="2">
    <source>
        <dbReference type="EMBL" id="ERG69206.1"/>
    </source>
</evidence>
<comment type="caution">
    <text evidence="2">The sequence shown here is derived from an EMBL/GenBank/DDBJ whole genome shotgun (WGS) entry which is preliminary data.</text>
</comment>
<dbReference type="HOGENOM" id="CLU_3367232_0_0_11"/>
<proteinExistence type="predicted"/>
<evidence type="ECO:0000313" key="3">
    <source>
        <dbReference type="Proteomes" id="UP000004816"/>
    </source>
</evidence>
<organism evidence="2 3">
    <name type="scientific">Segniliparus rugosus (strain ATCC BAA-974 / DSM 45345 / CCUG 50838 / CIP 108380 / JCM 13579 / CDC 945)</name>
    <dbReference type="NCBI Taxonomy" id="679197"/>
    <lineage>
        <taxon>Bacteria</taxon>
        <taxon>Bacillati</taxon>
        <taxon>Actinomycetota</taxon>
        <taxon>Actinomycetes</taxon>
        <taxon>Mycobacteriales</taxon>
        <taxon>Segniliparaceae</taxon>
        <taxon>Segniliparus</taxon>
    </lineage>
</organism>
<name>U1LMM8_SEGRC</name>
<dbReference type="Proteomes" id="UP000004816">
    <property type="component" value="Unassembled WGS sequence"/>
</dbReference>
<sequence>MNLIEKEGRFRVVPVHQHRGGSVPTSPNNSAERLW</sequence>
<accession>U1LMM8</accession>
<reference evidence="2 3" key="1">
    <citation type="journal article" date="2011" name="Stand. Genomic Sci.">
        <title>High quality draft genome sequence of Segniliparus rugosus CDC 945(T)= (ATCC BAA-974(T)).</title>
        <authorList>
            <person name="Earl A.M."/>
            <person name="Desjardins C.A."/>
            <person name="Fitzgerald M.G."/>
            <person name="Arachchi H.M."/>
            <person name="Zeng Q."/>
            <person name="Mehta T."/>
            <person name="Griggs A."/>
            <person name="Birren B.W."/>
            <person name="Toney N.C."/>
            <person name="Carr J."/>
            <person name="Posey J."/>
            <person name="Butler W.R."/>
        </authorList>
    </citation>
    <scope>NUCLEOTIDE SEQUENCE [LARGE SCALE GENOMIC DNA]</scope>
    <source>
        <strain evidence="3">ATCC BAA-974 / DSM 45345 / CCUG 50838 / CIP 108380 / JCM 13579 / CDC 945</strain>
    </source>
</reference>